<organism evidence="1 2">
    <name type="scientific">Bionectria ochroleuca</name>
    <name type="common">Gliocladium roseum</name>
    <dbReference type="NCBI Taxonomy" id="29856"/>
    <lineage>
        <taxon>Eukaryota</taxon>
        <taxon>Fungi</taxon>
        <taxon>Dikarya</taxon>
        <taxon>Ascomycota</taxon>
        <taxon>Pezizomycotina</taxon>
        <taxon>Sordariomycetes</taxon>
        <taxon>Hypocreomycetidae</taxon>
        <taxon>Hypocreales</taxon>
        <taxon>Bionectriaceae</taxon>
        <taxon>Clonostachys</taxon>
    </lineage>
</organism>
<keyword evidence="2" id="KW-1185">Reference proteome</keyword>
<proteinExistence type="predicted"/>
<dbReference type="SUPFAM" id="SSF81383">
    <property type="entry name" value="F-box domain"/>
    <property type="match status" value="1"/>
</dbReference>
<name>A0ABY6UZ62_BIOOC</name>
<reference evidence="1 2" key="1">
    <citation type="submission" date="2019-06" db="EMBL/GenBank/DDBJ databases">
        <authorList>
            <person name="Broberg M."/>
        </authorList>
    </citation>
    <scope>NUCLEOTIDE SEQUENCE [LARGE SCALE GENOMIC DNA]</scope>
</reference>
<evidence type="ECO:0000313" key="1">
    <source>
        <dbReference type="EMBL" id="VUC36739.1"/>
    </source>
</evidence>
<evidence type="ECO:0008006" key="3">
    <source>
        <dbReference type="Google" id="ProtNLM"/>
    </source>
</evidence>
<sequence>MADNSSVSASPEKSPFPVPAEILNYIITLLEPHDVWAVYRTCKYLQYIINFGDNELLEFLLQSELAPRCGGGISLFVGPNFNPNPDLKAWEDHLWVCSGCMSLKGHLHFNNHSLLQLAYRKPDPATSKNPLTTWTPTLRGKKWGQERSKYAASNASERLGAKRRHRLCIECLFLAGRLNNQPWSPHGFRGGTATTPIVVSRSVRYVSAMERYFPDLAEFMELPEPTDGLYAYNRLHGQTQRWILYMVRCPTCSVWQELKSFRVGGTFARWTPTHDGTGLVRPHGGLNYEAFEIDALRCNICLSREHGFGLLCVDLQDWYHLLMKFAKFELDLQLLEGWSVIKTHQKQFGRKYIKDIRRILQGMTRMYAKRFRPNSELSYEQLALVQFRHREFSELWEKIMETDSHVAFGNLGPGSRFMVWLENFDKYMVTWHWLRACQNEINIHPCILGIWGLRQTRLPYQDGRALPQLT</sequence>
<gene>
    <name evidence="1" type="ORF">CLO192961_LOCUS451923</name>
</gene>
<dbReference type="InterPro" id="IPR036047">
    <property type="entry name" value="F-box-like_dom_sf"/>
</dbReference>
<evidence type="ECO:0000313" key="2">
    <source>
        <dbReference type="Proteomes" id="UP000766486"/>
    </source>
</evidence>
<dbReference type="EMBL" id="CABFNS010000933">
    <property type="protein sequence ID" value="VUC36739.1"/>
    <property type="molecule type" value="Genomic_DNA"/>
</dbReference>
<comment type="caution">
    <text evidence="1">The sequence shown here is derived from an EMBL/GenBank/DDBJ whole genome shotgun (WGS) entry which is preliminary data.</text>
</comment>
<dbReference type="CDD" id="cd09917">
    <property type="entry name" value="F-box_SF"/>
    <property type="match status" value="1"/>
</dbReference>
<accession>A0ABY6UZ62</accession>
<protein>
    <recommendedName>
        <fullName evidence="3">F-box domain-containing protein</fullName>
    </recommendedName>
</protein>
<dbReference type="Proteomes" id="UP000766486">
    <property type="component" value="Unassembled WGS sequence"/>
</dbReference>